<protein>
    <submittedName>
        <fullName evidence="1">Uncharacterized protein</fullName>
    </submittedName>
</protein>
<sequence>MLKGRTSLLHEMHVLDMTVRFKVHRDWESLDNVPVILKFGVAIMNLCVKTFNCDPTSFRVEFIVLPSESGCESSVR</sequence>
<dbReference type="AlphaFoldDB" id="A0A8H4RGZ7"/>
<proteinExistence type="predicted"/>
<evidence type="ECO:0000313" key="2">
    <source>
        <dbReference type="Proteomes" id="UP000566819"/>
    </source>
</evidence>
<accession>A0A8H4RGZ7</accession>
<comment type="caution">
    <text evidence="1">The sequence shown here is derived from an EMBL/GenBank/DDBJ whole genome shotgun (WGS) entry which is preliminary data.</text>
</comment>
<name>A0A8H4RGZ7_9HELO</name>
<evidence type="ECO:0000313" key="1">
    <source>
        <dbReference type="EMBL" id="KAF4628773.1"/>
    </source>
</evidence>
<dbReference type="EMBL" id="JAAMPI010000764">
    <property type="protein sequence ID" value="KAF4628773.1"/>
    <property type="molecule type" value="Genomic_DNA"/>
</dbReference>
<organism evidence="1 2">
    <name type="scientific">Cudoniella acicularis</name>
    <dbReference type="NCBI Taxonomy" id="354080"/>
    <lineage>
        <taxon>Eukaryota</taxon>
        <taxon>Fungi</taxon>
        <taxon>Dikarya</taxon>
        <taxon>Ascomycota</taxon>
        <taxon>Pezizomycotina</taxon>
        <taxon>Leotiomycetes</taxon>
        <taxon>Helotiales</taxon>
        <taxon>Tricladiaceae</taxon>
        <taxon>Cudoniella</taxon>
    </lineage>
</organism>
<gene>
    <name evidence="1" type="ORF">G7Y89_g9379</name>
</gene>
<reference evidence="1 2" key="1">
    <citation type="submission" date="2020-03" db="EMBL/GenBank/DDBJ databases">
        <title>Draft Genome Sequence of Cudoniella acicularis.</title>
        <authorList>
            <person name="Buettner E."/>
            <person name="Kellner H."/>
        </authorList>
    </citation>
    <scope>NUCLEOTIDE SEQUENCE [LARGE SCALE GENOMIC DNA]</scope>
    <source>
        <strain evidence="1 2">DSM 108380</strain>
    </source>
</reference>
<dbReference type="Proteomes" id="UP000566819">
    <property type="component" value="Unassembled WGS sequence"/>
</dbReference>
<keyword evidence="2" id="KW-1185">Reference proteome</keyword>